<organism evidence="2 3">
    <name type="scientific">Endobacterium cereale</name>
    <dbReference type="NCBI Taxonomy" id="2663029"/>
    <lineage>
        <taxon>Bacteria</taxon>
        <taxon>Pseudomonadati</taxon>
        <taxon>Pseudomonadota</taxon>
        <taxon>Alphaproteobacteria</taxon>
        <taxon>Hyphomicrobiales</taxon>
        <taxon>Rhizobiaceae</taxon>
        <taxon>Endobacterium</taxon>
    </lineage>
</organism>
<gene>
    <name evidence="2" type="ORF">GAO09_27460</name>
</gene>
<feature type="region of interest" description="Disordered" evidence="1">
    <location>
        <begin position="33"/>
        <end position="54"/>
    </location>
</feature>
<dbReference type="RefSeq" id="WP_209018870.1">
    <property type="nucleotide sequence ID" value="NZ_WIXI01000051.1"/>
</dbReference>
<dbReference type="AlphaFoldDB" id="A0A6A8AJ67"/>
<keyword evidence="3" id="KW-1185">Reference proteome</keyword>
<protein>
    <submittedName>
        <fullName evidence="2">Uncharacterized protein</fullName>
    </submittedName>
</protein>
<feature type="compositionally biased region" description="Polar residues" evidence="1">
    <location>
        <begin position="45"/>
        <end position="54"/>
    </location>
</feature>
<sequence>MAEAGSSGWIAHVGKARWITLIDVITRQSQSLGHVGSGISDEGNTRVTTHTGDA</sequence>
<evidence type="ECO:0000256" key="1">
    <source>
        <dbReference type="SAM" id="MobiDB-lite"/>
    </source>
</evidence>
<comment type="caution">
    <text evidence="2">The sequence shown here is derived from an EMBL/GenBank/DDBJ whole genome shotgun (WGS) entry which is preliminary data.</text>
</comment>
<accession>A0A6A8AJ67</accession>
<proteinExistence type="predicted"/>
<evidence type="ECO:0000313" key="2">
    <source>
        <dbReference type="EMBL" id="MQY49770.1"/>
    </source>
</evidence>
<dbReference type="Proteomes" id="UP000435138">
    <property type="component" value="Unassembled WGS sequence"/>
</dbReference>
<evidence type="ECO:0000313" key="3">
    <source>
        <dbReference type="Proteomes" id="UP000435138"/>
    </source>
</evidence>
<name>A0A6A8AJ67_9HYPH</name>
<dbReference type="EMBL" id="WIXI01000051">
    <property type="protein sequence ID" value="MQY49770.1"/>
    <property type="molecule type" value="Genomic_DNA"/>
</dbReference>
<reference evidence="2 3" key="1">
    <citation type="submission" date="2019-11" db="EMBL/GenBank/DDBJ databases">
        <title>Genome analysis of Rhizobacterium cereale a novel genus and species isolated from maize roots in North Spain.</title>
        <authorList>
            <person name="Menendez E."/>
            <person name="Flores-Felix J.D."/>
            <person name="Ramirez-Bahena M.-H."/>
            <person name="Igual J.M."/>
            <person name="Garcia-Fraile P."/>
            <person name="Peix A."/>
            <person name="Velazquez E."/>
        </authorList>
    </citation>
    <scope>NUCLEOTIDE SEQUENCE [LARGE SCALE GENOMIC DNA]</scope>
    <source>
        <strain evidence="2 3">RZME27</strain>
    </source>
</reference>